<dbReference type="PROSITE" id="PS51257">
    <property type="entry name" value="PROKAR_LIPOPROTEIN"/>
    <property type="match status" value="1"/>
</dbReference>
<gene>
    <name evidence="1" type="ORF">KVH43_08805</name>
</gene>
<evidence type="ECO:0008006" key="3">
    <source>
        <dbReference type="Google" id="ProtNLM"/>
    </source>
</evidence>
<sequence>MRKFISFILIFIIGISIVGCGEKKEEVSLNDLKAMPEFELKDVNDKDVNNEIFKDNKLTMVNIWATG</sequence>
<organism evidence="1 2">
    <name type="scientific">Crassaminicella indica</name>
    <dbReference type="NCBI Taxonomy" id="2855394"/>
    <lineage>
        <taxon>Bacteria</taxon>
        <taxon>Bacillati</taxon>
        <taxon>Bacillota</taxon>
        <taxon>Clostridia</taxon>
        <taxon>Eubacteriales</taxon>
        <taxon>Clostridiaceae</taxon>
        <taxon>Crassaminicella</taxon>
    </lineage>
</organism>
<reference evidence="1" key="1">
    <citation type="submission" date="2021-07" db="EMBL/GenBank/DDBJ databases">
        <title>Complete genome sequence of Crassaminicella sp. 143-21, isolated from a deep-sea hydrothermal vent.</title>
        <authorList>
            <person name="Li X."/>
        </authorList>
    </citation>
    <scope>NUCLEOTIDE SEQUENCE</scope>
    <source>
        <strain evidence="1">143-21</strain>
    </source>
</reference>
<name>A0ABX8REV5_9CLOT</name>
<keyword evidence="2" id="KW-1185">Reference proteome</keyword>
<dbReference type="EMBL" id="CP078093">
    <property type="protein sequence ID" value="QXM05481.1"/>
    <property type="molecule type" value="Genomic_DNA"/>
</dbReference>
<evidence type="ECO:0000313" key="2">
    <source>
        <dbReference type="Proteomes" id="UP000886818"/>
    </source>
</evidence>
<evidence type="ECO:0000313" key="1">
    <source>
        <dbReference type="EMBL" id="QXM05481.1"/>
    </source>
</evidence>
<proteinExistence type="predicted"/>
<protein>
    <recommendedName>
        <fullName evidence="3">AhpC/TSA family protein</fullName>
    </recommendedName>
</protein>
<dbReference type="RefSeq" id="WP_218282180.1">
    <property type="nucleotide sequence ID" value="NZ_CP078093.1"/>
</dbReference>
<accession>A0ABX8REV5</accession>
<dbReference type="Proteomes" id="UP000886818">
    <property type="component" value="Chromosome"/>
</dbReference>